<dbReference type="Pfam" id="PF01231">
    <property type="entry name" value="IDO"/>
    <property type="match status" value="1"/>
</dbReference>
<evidence type="ECO:0000256" key="1">
    <source>
        <dbReference type="ARBA" id="ARBA00007119"/>
    </source>
</evidence>
<name>A0ABQ8V0T0_9AGAR</name>
<feature type="compositionally biased region" description="Basic and acidic residues" evidence="4">
    <location>
        <begin position="317"/>
        <end position="332"/>
    </location>
</feature>
<evidence type="ECO:0000256" key="3">
    <source>
        <dbReference type="ARBA" id="ARBA00023004"/>
    </source>
</evidence>
<evidence type="ECO:0000256" key="4">
    <source>
        <dbReference type="SAM" id="MobiDB-lite"/>
    </source>
</evidence>
<dbReference type="SUPFAM" id="SSF140959">
    <property type="entry name" value="Indolic compounds 2,3-dioxygenase-like"/>
    <property type="match status" value="1"/>
</dbReference>
<comment type="caution">
    <text evidence="5">The sequence shown here is derived from an EMBL/GenBank/DDBJ whole genome shotgun (WGS) entry which is preliminary data.</text>
</comment>
<dbReference type="InterPro" id="IPR000898">
    <property type="entry name" value="Indolamine_dOase"/>
</dbReference>
<dbReference type="PANTHER" id="PTHR28657:SF5">
    <property type="entry name" value="INDOLEAMINE 2,3-DIOXYGENASE"/>
    <property type="match status" value="1"/>
</dbReference>
<dbReference type="PANTHER" id="PTHR28657">
    <property type="entry name" value="INDOLEAMINE 2,3-DIOXYGENASE"/>
    <property type="match status" value="1"/>
</dbReference>
<gene>
    <name evidence="5" type="ORF">C8R41DRAFT_861591</name>
</gene>
<accession>A0ABQ8V0T0</accession>
<comment type="similarity">
    <text evidence="1">Belongs to the indoleamine 2,3-dioxygenase family.</text>
</comment>
<feature type="region of interest" description="Disordered" evidence="4">
    <location>
        <begin position="283"/>
        <end position="341"/>
    </location>
</feature>
<dbReference type="Proteomes" id="UP001150217">
    <property type="component" value="Unassembled WGS sequence"/>
</dbReference>
<evidence type="ECO:0000256" key="2">
    <source>
        <dbReference type="ARBA" id="ARBA00022723"/>
    </source>
</evidence>
<dbReference type="InterPro" id="IPR037217">
    <property type="entry name" value="Trp/Indoleamine_2_3_dOase-like"/>
</dbReference>
<dbReference type="EMBL" id="JANVFT010000167">
    <property type="protein sequence ID" value="KAJ4463408.1"/>
    <property type="molecule type" value="Genomic_DNA"/>
</dbReference>
<keyword evidence="3" id="KW-0408">Iron</keyword>
<dbReference type="Gene3D" id="1.20.58.480">
    <property type="match status" value="1"/>
</dbReference>
<organism evidence="5 6">
    <name type="scientific">Lentinula lateritia</name>
    <dbReference type="NCBI Taxonomy" id="40482"/>
    <lineage>
        <taxon>Eukaryota</taxon>
        <taxon>Fungi</taxon>
        <taxon>Dikarya</taxon>
        <taxon>Basidiomycota</taxon>
        <taxon>Agaricomycotina</taxon>
        <taxon>Agaricomycetes</taxon>
        <taxon>Agaricomycetidae</taxon>
        <taxon>Agaricales</taxon>
        <taxon>Marasmiineae</taxon>
        <taxon>Omphalotaceae</taxon>
        <taxon>Lentinula</taxon>
    </lineage>
</organism>
<proteinExistence type="inferred from homology"/>
<sequence length="362" mass="40763">MHFYIHTLRVDDEIRIPPPLTIPLLRVSREMRLPPVLTYSDDVLYNWAFDDDGDLRILTSFTFTDSESHFYLTSARIELIGVNALAVMQHSLDELFVGDSIAKKRITGFLTELAGVIGEMESELNRMYGGCDVRVFYEEIRPWFQGESEEKRWVFEGIELDPGLEYPNELGGPSAGQSSLIHALDIFLGVHHHVTSSDDDDDTFLSRMQLYMPRHHRNFLSHLREQSTSRSLRAWVLEAAAADDTTQSLLNAYNAAVTALKKFRDAHIVLVARYIIGPAARVRANEGQSQSVDGNRESQSDGSRENQSEVESLSQSEGKERNAESESNRETETQALKGTGGTHLARFLKSVRDTTQGAVIQM</sequence>
<reference evidence="5" key="1">
    <citation type="submission" date="2022-08" db="EMBL/GenBank/DDBJ databases">
        <title>A Global Phylogenomic Analysis of the Shiitake Genus Lentinula.</title>
        <authorList>
            <consortium name="DOE Joint Genome Institute"/>
            <person name="Sierra-Patev S."/>
            <person name="Min B."/>
            <person name="Naranjo-Ortiz M."/>
            <person name="Looney B."/>
            <person name="Konkel Z."/>
            <person name="Slot J.C."/>
            <person name="Sakamoto Y."/>
            <person name="Steenwyk J.L."/>
            <person name="Rokas A."/>
            <person name="Carro J."/>
            <person name="Camarero S."/>
            <person name="Ferreira P."/>
            <person name="Molpeceres G."/>
            <person name="Ruiz-Duenas F.J."/>
            <person name="Serrano A."/>
            <person name="Henrissat B."/>
            <person name="Drula E."/>
            <person name="Hughes K.W."/>
            <person name="Mata J.L."/>
            <person name="Ishikawa N.K."/>
            <person name="Vargas-Isla R."/>
            <person name="Ushijima S."/>
            <person name="Smith C.A."/>
            <person name="Ahrendt S."/>
            <person name="Andreopoulos W."/>
            <person name="He G."/>
            <person name="Labutti K."/>
            <person name="Lipzen A."/>
            <person name="Ng V."/>
            <person name="Riley R."/>
            <person name="Sandor L."/>
            <person name="Barry K."/>
            <person name="Martinez A.T."/>
            <person name="Xiao Y."/>
            <person name="Gibbons J.G."/>
            <person name="Terashima K."/>
            <person name="Grigoriev I.V."/>
            <person name="Hibbett D.S."/>
        </authorList>
    </citation>
    <scope>NUCLEOTIDE SEQUENCE</scope>
    <source>
        <strain evidence="5">RHP3577 ss4</strain>
    </source>
</reference>
<evidence type="ECO:0000313" key="6">
    <source>
        <dbReference type="Proteomes" id="UP001150217"/>
    </source>
</evidence>
<feature type="compositionally biased region" description="Basic and acidic residues" evidence="4">
    <location>
        <begin position="294"/>
        <end position="307"/>
    </location>
</feature>
<evidence type="ECO:0000313" key="5">
    <source>
        <dbReference type="EMBL" id="KAJ4463408.1"/>
    </source>
</evidence>
<keyword evidence="2" id="KW-0479">Metal-binding</keyword>
<keyword evidence="6" id="KW-1185">Reference proteome</keyword>
<protein>
    <submittedName>
        <fullName evidence="5">Indoleamine 2,3-dioxygenase</fullName>
    </submittedName>
</protein>